<dbReference type="SMR" id="A0A3Q7FAA4"/>
<dbReference type="OrthoDB" id="1931174at2759"/>
<reference evidence="8" key="2">
    <citation type="submission" date="2019-01" db="UniProtKB">
        <authorList>
            <consortium name="EnsemblPlants"/>
        </authorList>
    </citation>
    <scope>IDENTIFICATION</scope>
    <source>
        <strain evidence="8">cv. Heinz 1706</strain>
    </source>
</reference>
<keyword evidence="4" id="KW-0372">Hormone</keyword>
<keyword evidence="5 7" id="KW-0732">Signal</keyword>
<dbReference type="GO" id="GO:0005576">
    <property type="term" value="C:extracellular region"/>
    <property type="evidence" value="ECO:0007669"/>
    <property type="project" value="UniProtKB-SubCell"/>
</dbReference>
<reference evidence="8" key="1">
    <citation type="journal article" date="2012" name="Nature">
        <title>The tomato genome sequence provides insights into fleshy fruit evolution.</title>
        <authorList>
            <consortium name="Tomato Genome Consortium"/>
        </authorList>
    </citation>
    <scope>NUCLEOTIDE SEQUENCE [LARGE SCALE GENOMIC DNA]</scope>
    <source>
        <strain evidence="8">cv. Heinz 1706</strain>
    </source>
</reference>
<protein>
    <recommendedName>
        <fullName evidence="10">Protein RALF-like 34</fullName>
    </recommendedName>
</protein>
<organism evidence="8">
    <name type="scientific">Solanum lycopersicum</name>
    <name type="common">Tomato</name>
    <name type="synonym">Lycopersicon esculentum</name>
    <dbReference type="NCBI Taxonomy" id="4081"/>
    <lineage>
        <taxon>Eukaryota</taxon>
        <taxon>Viridiplantae</taxon>
        <taxon>Streptophyta</taxon>
        <taxon>Embryophyta</taxon>
        <taxon>Tracheophyta</taxon>
        <taxon>Spermatophyta</taxon>
        <taxon>Magnoliopsida</taxon>
        <taxon>eudicotyledons</taxon>
        <taxon>Gunneridae</taxon>
        <taxon>Pentapetalae</taxon>
        <taxon>asterids</taxon>
        <taxon>lamiids</taxon>
        <taxon>Solanales</taxon>
        <taxon>Solanaceae</taxon>
        <taxon>Solanoideae</taxon>
        <taxon>Solaneae</taxon>
        <taxon>Solanum</taxon>
        <taxon>Solanum subgen. Lycopersicon</taxon>
    </lineage>
</organism>
<evidence type="ECO:0000256" key="7">
    <source>
        <dbReference type="SAM" id="SignalP"/>
    </source>
</evidence>
<keyword evidence="6" id="KW-1015">Disulfide bond</keyword>
<dbReference type="InterPro" id="IPR008801">
    <property type="entry name" value="RALF"/>
</dbReference>
<dbReference type="PaxDb" id="4081-Solyc02g090960.1.1"/>
<feature type="chain" id="PRO_5018658679" description="Protein RALF-like 34" evidence="7">
    <location>
        <begin position="21"/>
        <end position="117"/>
    </location>
</feature>
<dbReference type="RefSeq" id="XP_004232024.1">
    <property type="nucleotide sequence ID" value="XM_004231976.5"/>
</dbReference>
<dbReference type="PANTHER" id="PTHR33136">
    <property type="entry name" value="RAPID ALKALINIZATION FACTOR-LIKE"/>
    <property type="match status" value="1"/>
</dbReference>
<dbReference type="Proteomes" id="UP000004994">
    <property type="component" value="Chromosome 2"/>
</dbReference>
<sequence>MESPILLFLIIFLFTIGKNAVVVEAEVDRFGLEQVVSEDFELPMGMSGDDEIQLDGNGRSLLWNKFKYYISYGALSANRIPCPPRSGRSYYTHHCYHATGPAHPYTRGCSAITRCRR</sequence>
<dbReference type="GO" id="GO:0005179">
    <property type="term" value="F:hormone activity"/>
    <property type="evidence" value="ECO:0007669"/>
    <property type="project" value="UniProtKB-KW"/>
</dbReference>
<gene>
    <name evidence="8" type="primary">LOC101266778</name>
</gene>
<evidence type="ECO:0000256" key="4">
    <source>
        <dbReference type="ARBA" id="ARBA00022702"/>
    </source>
</evidence>
<proteinExistence type="inferred from homology"/>
<dbReference type="FunCoup" id="A0A3Q7FAA4">
    <property type="interactions" value="347"/>
</dbReference>
<dbReference type="PANTHER" id="PTHR33136:SF6">
    <property type="entry name" value="PROTEIN RALF-LIKE 34"/>
    <property type="match status" value="1"/>
</dbReference>
<dbReference type="Gramene" id="Solyc02g090960.1.1">
    <property type="protein sequence ID" value="Solyc02g090960.1.1.1"/>
    <property type="gene ID" value="Solyc02g090960.1"/>
</dbReference>
<name>A0A3Q7FAA4_SOLLC</name>
<feature type="signal peptide" evidence="7">
    <location>
        <begin position="1"/>
        <end position="20"/>
    </location>
</feature>
<keyword evidence="9" id="KW-1185">Reference proteome</keyword>
<evidence type="ECO:0000256" key="1">
    <source>
        <dbReference type="ARBA" id="ARBA00004613"/>
    </source>
</evidence>
<dbReference type="OMA" id="THHCYHA"/>
<comment type="subcellular location">
    <subcellularLocation>
        <location evidence="1">Secreted</location>
    </subcellularLocation>
</comment>
<dbReference type="STRING" id="4081.A0A3Q7FAA4"/>
<dbReference type="EnsemblPlants" id="Solyc02g090960.1.1">
    <property type="protein sequence ID" value="Solyc02g090960.1.1.1"/>
    <property type="gene ID" value="Solyc02g090960.1"/>
</dbReference>
<evidence type="ECO:0000256" key="5">
    <source>
        <dbReference type="ARBA" id="ARBA00022729"/>
    </source>
</evidence>
<dbReference type="KEGG" id="sly:101266778"/>
<evidence type="ECO:0000256" key="2">
    <source>
        <dbReference type="ARBA" id="ARBA00009178"/>
    </source>
</evidence>
<evidence type="ECO:0008006" key="10">
    <source>
        <dbReference type="Google" id="ProtNLM"/>
    </source>
</evidence>
<keyword evidence="3" id="KW-0964">Secreted</keyword>
<evidence type="ECO:0000256" key="3">
    <source>
        <dbReference type="ARBA" id="ARBA00022525"/>
    </source>
</evidence>
<dbReference type="InParanoid" id="A0A3Q7FAA4"/>
<evidence type="ECO:0000313" key="8">
    <source>
        <dbReference type="EnsemblPlants" id="Solyc02g090960.1.1.1"/>
    </source>
</evidence>
<accession>A0A3Q7FAA4</accession>
<dbReference type="GeneID" id="101266778"/>
<evidence type="ECO:0000313" key="9">
    <source>
        <dbReference type="Proteomes" id="UP000004994"/>
    </source>
</evidence>
<evidence type="ECO:0000256" key="6">
    <source>
        <dbReference type="ARBA" id="ARBA00023157"/>
    </source>
</evidence>
<dbReference type="AlphaFoldDB" id="A0A3Q7FAA4"/>
<dbReference type="Pfam" id="PF05498">
    <property type="entry name" value="RALF"/>
    <property type="match status" value="1"/>
</dbReference>
<dbReference type="GO" id="GO:0019722">
    <property type="term" value="P:calcium-mediated signaling"/>
    <property type="evidence" value="ECO:0000318"/>
    <property type="project" value="GO_Central"/>
</dbReference>
<comment type="similarity">
    <text evidence="2">Belongs to the plant rapid alkalinization factor (RALF) family.</text>
</comment>